<protein>
    <submittedName>
        <fullName evidence="7">Nitroreductase</fullName>
    </submittedName>
</protein>
<dbReference type="InterPro" id="IPR029479">
    <property type="entry name" value="Nitroreductase"/>
</dbReference>
<dbReference type="Proteomes" id="UP001595848">
    <property type="component" value="Unassembled WGS sequence"/>
</dbReference>
<keyword evidence="4" id="KW-0288">FMN</keyword>
<proteinExistence type="inferred from homology"/>
<evidence type="ECO:0000259" key="6">
    <source>
        <dbReference type="Pfam" id="PF00881"/>
    </source>
</evidence>
<dbReference type="Gene3D" id="3.40.109.10">
    <property type="entry name" value="NADH Oxidase"/>
    <property type="match status" value="1"/>
</dbReference>
<evidence type="ECO:0000313" key="8">
    <source>
        <dbReference type="Proteomes" id="UP001595848"/>
    </source>
</evidence>
<evidence type="ECO:0000313" key="7">
    <source>
        <dbReference type="EMBL" id="MFC4200883.1"/>
    </source>
</evidence>
<evidence type="ECO:0000256" key="4">
    <source>
        <dbReference type="ARBA" id="ARBA00022643"/>
    </source>
</evidence>
<dbReference type="Pfam" id="PF00881">
    <property type="entry name" value="Nitroreductase"/>
    <property type="match status" value="1"/>
</dbReference>
<dbReference type="PANTHER" id="PTHR43673:SF2">
    <property type="entry name" value="NITROREDUCTASE"/>
    <property type="match status" value="1"/>
</dbReference>
<dbReference type="InterPro" id="IPR000415">
    <property type="entry name" value="Nitroreductase-like"/>
</dbReference>
<comment type="caution">
    <text evidence="7">The sequence shown here is derived from an EMBL/GenBank/DDBJ whole genome shotgun (WGS) entry which is preliminary data.</text>
</comment>
<dbReference type="CDD" id="cd02136">
    <property type="entry name" value="PnbA_NfnB-like"/>
    <property type="match status" value="1"/>
</dbReference>
<keyword evidence="3" id="KW-0285">Flavoprotein</keyword>
<reference evidence="8" key="1">
    <citation type="journal article" date="2019" name="Int. J. Syst. Evol. Microbiol.">
        <title>The Global Catalogue of Microorganisms (GCM) 10K type strain sequencing project: providing services to taxonomists for standard genome sequencing and annotation.</title>
        <authorList>
            <consortium name="The Broad Institute Genomics Platform"/>
            <consortium name="The Broad Institute Genome Sequencing Center for Infectious Disease"/>
            <person name="Wu L."/>
            <person name="Ma J."/>
        </authorList>
    </citation>
    <scope>NUCLEOTIDE SEQUENCE [LARGE SCALE GENOMIC DNA]</scope>
    <source>
        <strain evidence="8">LMG 24813</strain>
    </source>
</reference>
<keyword evidence="5" id="KW-0560">Oxidoreductase</keyword>
<feature type="domain" description="Nitroreductase" evidence="6">
    <location>
        <begin position="22"/>
        <end position="211"/>
    </location>
</feature>
<evidence type="ECO:0000256" key="3">
    <source>
        <dbReference type="ARBA" id="ARBA00022630"/>
    </source>
</evidence>
<organism evidence="7 8">
    <name type="scientific">Candidimonas humi</name>
    <dbReference type="NCBI Taxonomy" id="683355"/>
    <lineage>
        <taxon>Bacteria</taxon>
        <taxon>Pseudomonadati</taxon>
        <taxon>Pseudomonadota</taxon>
        <taxon>Betaproteobacteria</taxon>
        <taxon>Burkholderiales</taxon>
        <taxon>Alcaligenaceae</taxon>
        <taxon>Candidimonas</taxon>
    </lineage>
</organism>
<evidence type="ECO:0000256" key="1">
    <source>
        <dbReference type="ARBA" id="ARBA00001917"/>
    </source>
</evidence>
<evidence type="ECO:0000256" key="5">
    <source>
        <dbReference type="ARBA" id="ARBA00023002"/>
    </source>
</evidence>
<comment type="similarity">
    <text evidence="2">Belongs to the nitroreductase family.</text>
</comment>
<dbReference type="RefSeq" id="WP_246600464.1">
    <property type="nucleotide sequence ID" value="NZ_JAHTBN010000003.1"/>
</dbReference>
<keyword evidence="8" id="KW-1185">Reference proteome</keyword>
<evidence type="ECO:0000256" key="2">
    <source>
        <dbReference type="ARBA" id="ARBA00007118"/>
    </source>
</evidence>
<dbReference type="SUPFAM" id="SSF55469">
    <property type="entry name" value="FMN-dependent nitroreductase-like"/>
    <property type="match status" value="1"/>
</dbReference>
<comment type="cofactor">
    <cofactor evidence="1">
        <name>FMN</name>
        <dbReference type="ChEBI" id="CHEBI:58210"/>
    </cofactor>
</comment>
<gene>
    <name evidence="7" type="ORF">ACFOY1_07955</name>
</gene>
<dbReference type="PANTHER" id="PTHR43673">
    <property type="entry name" value="NAD(P)H NITROREDUCTASE YDGI-RELATED"/>
    <property type="match status" value="1"/>
</dbReference>
<sequence>MNSQSTDMSDIPDTAEAVVQAITSRRSVRGFLPRHVDAQLLRRILAIAAAAPSGSNIQPWKVHVATGSMRDELSAALHAAHESGVATAREYEYYPMAWRSPYIERRRACGWGLYGALGIKKGEREATARQHGRNYLFFDAPVVLIFTIDNDLQKGSWLDYGMFLENIMVAARGFGLHTCPQAALANYPDIVKRLLGIDAKQTLVCGMAIGYEDPTCAANQFRTTRIDLDEFVTFHE</sequence>
<name>A0ABV8NYJ0_9BURK</name>
<dbReference type="EMBL" id="JBHSBV010000002">
    <property type="protein sequence ID" value="MFC4200883.1"/>
    <property type="molecule type" value="Genomic_DNA"/>
</dbReference>
<accession>A0ABV8NYJ0</accession>